<name>K7WWH2_9VIRU</name>
<gene>
    <name evidence="1" type="ORF">wssv_00970</name>
</gene>
<reference evidence="2" key="3">
    <citation type="journal article" date="2018" name="Aquaculture">
        <title>Complete genome sequence of a white spot syndrome virus associated with a disease incursion in Australia.</title>
        <authorList>
            <person name="Oakey J."/>
            <person name="Smith C.S."/>
        </authorList>
    </citation>
    <scope>NUCLEOTIDE SEQUENCE [LARGE SCALE GENOMIC DNA]</scope>
    <source>
        <strain evidence="2">WSSV-AU</strain>
    </source>
</reference>
<organism evidence="1 3">
    <name type="scientific">White spot syndrome virus</name>
    <dbReference type="NCBI Taxonomy" id="342409"/>
    <lineage>
        <taxon>Viruses</taxon>
        <taxon>Viruses incertae sedis</taxon>
        <taxon>Naldaviricetes</taxon>
        <taxon>Nimaviridae</taxon>
        <taxon>Whispovirus</taxon>
    </lineage>
</organism>
<sequence>MLIVQHACRHQIVMQKHSLKAIIKATLVNTLLPPQVIRNRTNNAQSILKMSRRLLYSLHLVLEVLVLRKMSLVISCHASTQSQLGPITRSVIMLTPLIM</sequence>
<dbReference type="Proteomes" id="UP000277283">
    <property type="component" value="Segment"/>
</dbReference>
<evidence type="ECO:0000313" key="3">
    <source>
        <dbReference type="Proteomes" id="UP000277283"/>
    </source>
</evidence>
<evidence type="ECO:0000313" key="2">
    <source>
        <dbReference type="EMBL" id="ATU83657.1"/>
    </source>
</evidence>
<accession>K7WWH2</accession>
<evidence type="ECO:0000313" key="1">
    <source>
        <dbReference type="EMBL" id="AFX59474.1"/>
    </source>
</evidence>
<reference evidence="1" key="1">
    <citation type="submission" date="2012-08" db="EMBL/GenBank/DDBJ databases">
        <title>Cassytha pubescens and C. glabella (Lauraceae) are not disjunctly distributed between Australia and the Ryukyu Archipelago of Japan - evidence from morphological and molecular data.</title>
        <authorList>
            <person name="Kokubugata G."/>
            <person name="Nakamura K."/>
            <person name="Forster P.I."/>
            <person name="Wilson G.W."/>
            <person name="Holland A.E."/>
            <person name="Hirayama Y."/>
            <person name="Yokota M."/>
        </authorList>
    </citation>
    <scope>NUCLEOTIDE SEQUENCE</scope>
    <source>
        <strain evidence="1">K-LV1</strain>
    </source>
</reference>
<reference evidence="3" key="2">
    <citation type="submission" date="2012-08" db="EMBL/GenBank/DDBJ databases">
        <authorList>
            <person name="Choi T.-J."/>
        </authorList>
    </citation>
    <scope>NUCLEOTIDE SEQUENCE [LARGE SCALE GENOMIC DNA]</scope>
    <source>
        <strain evidence="3">K-LV1</strain>
    </source>
</reference>
<protein>
    <submittedName>
        <fullName evidence="2">ORF164</fullName>
    </submittedName>
    <submittedName>
        <fullName evidence="1">Wsv097</fullName>
    </submittedName>
</protein>
<dbReference type="EMBL" id="MF768985">
    <property type="protein sequence ID" value="ATU83657.1"/>
    <property type="molecule type" value="Genomic_DNA"/>
</dbReference>
<dbReference type="EMBL" id="JX515788">
    <property type="protein sequence ID" value="AFX59474.1"/>
    <property type="molecule type" value="Genomic_DNA"/>
</dbReference>
<proteinExistence type="predicted"/>
<dbReference type="Proteomes" id="UP000267516">
    <property type="component" value="Segment"/>
</dbReference>